<name>A0ACB8CUQ9_DERSI</name>
<proteinExistence type="predicted"/>
<accession>A0ACB8CUQ9</accession>
<gene>
    <name evidence="1" type="ORF">HPB49_002997</name>
</gene>
<dbReference type="EMBL" id="CM023473">
    <property type="protein sequence ID" value="KAH7952973.1"/>
    <property type="molecule type" value="Genomic_DNA"/>
</dbReference>
<evidence type="ECO:0000313" key="2">
    <source>
        <dbReference type="Proteomes" id="UP000821865"/>
    </source>
</evidence>
<protein>
    <submittedName>
        <fullName evidence="1">Uncharacterized protein</fullName>
    </submittedName>
</protein>
<dbReference type="Proteomes" id="UP000821865">
    <property type="component" value="Chromosome 4"/>
</dbReference>
<reference evidence="1" key="1">
    <citation type="submission" date="2020-05" db="EMBL/GenBank/DDBJ databases">
        <title>Large-scale comparative analyses of tick genomes elucidate their genetic diversity and vector capacities.</title>
        <authorList>
            <person name="Jia N."/>
            <person name="Wang J."/>
            <person name="Shi W."/>
            <person name="Du L."/>
            <person name="Sun Y."/>
            <person name="Zhan W."/>
            <person name="Jiang J."/>
            <person name="Wang Q."/>
            <person name="Zhang B."/>
            <person name="Ji P."/>
            <person name="Sakyi L.B."/>
            <person name="Cui X."/>
            <person name="Yuan T."/>
            <person name="Jiang B."/>
            <person name="Yang W."/>
            <person name="Lam T.T.-Y."/>
            <person name="Chang Q."/>
            <person name="Ding S."/>
            <person name="Wang X."/>
            <person name="Zhu J."/>
            <person name="Ruan X."/>
            <person name="Zhao L."/>
            <person name="Wei J."/>
            <person name="Que T."/>
            <person name="Du C."/>
            <person name="Cheng J."/>
            <person name="Dai P."/>
            <person name="Han X."/>
            <person name="Huang E."/>
            <person name="Gao Y."/>
            <person name="Liu J."/>
            <person name="Shao H."/>
            <person name="Ye R."/>
            <person name="Li L."/>
            <person name="Wei W."/>
            <person name="Wang X."/>
            <person name="Wang C."/>
            <person name="Yang T."/>
            <person name="Huo Q."/>
            <person name="Li W."/>
            <person name="Guo W."/>
            <person name="Chen H."/>
            <person name="Zhou L."/>
            <person name="Ni X."/>
            <person name="Tian J."/>
            <person name="Zhou Y."/>
            <person name="Sheng Y."/>
            <person name="Liu T."/>
            <person name="Pan Y."/>
            <person name="Xia L."/>
            <person name="Li J."/>
            <person name="Zhao F."/>
            <person name="Cao W."/>
        </authorList>
    </citation>
    <scope>NUCLEOTIDE SEQUENCE</scope>
    <source>
        <strain evidence="1">Dsil-2018</strain>
    </source>
</reference>
<organism evidence="1 2">
    <name type="scientific">Dermacentor silvarum</name>
    <name type="common">Tick</name>
    <dbReference type="NCBI Taxonomy" id="543639"/>
    <lineage>
        <taxon>Eukaryota</taxon>
        <taxon>Metazoa</taxon>
        <taxon>Ecdysozoa</taxon>
        <taxon>Arthropoda</taxon>
        <taxon>Chelicerata</taxon>
        <taxon>Arachnida</taxon>
        <taxon>Acari</taxon>
        <taxon>Parasitiformes</taxon>
        <taxon>Ixodida</taxon>
        <taxon>Ixodoidea</taxon>
        <taxon>Ixodidae</taxon>
        <taxon>Rhipicephalinae</taxon>
        <taxon>Dermacentor</taxon>
    </lineage>
</organism>
<keyword evidence="2" id="KW-1185">Reference proteome</keyword>
<comment type="caution">
    <text evidence="1">The sequence shown here is derived from an EMBL/GenBank/DDBJ whole genome shotgun (WGS) entry which is preliminary data.</text>
</comment>
<sequence length="199" mass="23066">MRVRIIELPRATCVLGRHCASSAKRTYYDILEVSPSAKQNEIKAAYYRLSMKYHPDKNKGGSASSEHFQDITTAYDTLSNESLRAQYDEKIGSSHTATTLRIKRPTPTRRAAPMGGRSQIYNFDEFYRQHYGDAVKSYQYRKKKYEDFLRDEEAHMKRDKDFGVSMALIAVLALAVYAFHTWEKSHDKPTPPENRERKT</sequence>
<evidence type="ECO:0000313" key="1">
    <source>
        <dbReference type="EMBL" id="KAH7952973.1"/>
    </source>
</evidence>